<keyword evidence="4" id="KW-0645">Protease</keyword>
<accession>B6JVY1</accession>
<feature type="domain" description="USP" evidence="7">
    <location>
        <begin position="41"/>
        <end position="427"/>
    </location>
</feature>
<dbReference type="GO" id="GO:0005634">
    <property type="term" value="C:nucleus"/>
    <property type="evidence" value="ECO:0000318"/>
    <property type="project" value="GO_Central"/>
</dbReference>
<dbReference type="CDD" id="cd02663">
    <property type="entry name" value="Peptidase_C19G"/>
    <property type="match status" value="1"/>
</dbReference>
<comment type="catalytic activity">
    <reaction evidence="1">
        <text>Thiol-dependent hydrolysis of ester, thioester, amide, peptide and isopeptide bonds formed by the C-terminal Gly of ubiquitin (a 76-residue protein attached to proteins as an intracellular targeting signal).</text>
        <dbReference type="EC" id="3.4.19.12"/>
    </reaction>
</comment>
<feature type="compositionally biased region" description="Basic residues" evidence="6">
    <location>
        <begin position="97"/>
        <end position="107"/>
    </location>
</feature>
<dbReference type="InterPro" id="IPR001394">
    <property type="entry name" value="Peptidase_C19_UCH"/>
</dbReference>
<dbReference type="InterPro" id="IPR050164">
    <property type="entry name" value="Peptidase_C19"/>
</dbReference>
<gene>
    <name evidence="9" type="primary">ubp9</name>
    <name evidence="8" type="ORF">SJAG_00546</name>
</gene>
<dbReference type="OrthoDB" id="27652at2759"/>
<evidence type="ECO:0000256" key="4">
    <source>
        <dbReference type="ARBA" id="ARBA00022670"/>
    </source>
</evidence>
<dbReference type="InterPro" id="IPR038765">
    <property type="entry name" value="Papain-like_cys_pep_sf"/>
</dbReference>
<feature type="region of interest" description="Disordered" evidence="6">
    <location>
        <begin position="430"/>
        <end position="463"/>
    </location>
</feature>
<dbReference type="PROSITE" id="PS00973">
    <property type="entry name" value="USP_2"/>
    <property type="match status" value="1"/>
</dbReference>
<feature type="compositionally biased region" description="Polar residues" evidence="6">
    <location>
        <begin position="434"/>
        <end position="463"/>
    </location>
</feature>
<name>B6JVY1_SCHJY</name>
<keyword evidence="10" id="KW-1185">Reference proteome</keyword>
<dbReference type="GO" id="GO:0016579">
    <property type="term" value="P:protein deubiquitination"/>
    <property type="evidence" value="ECO:0007669"/>
    <property type="project" value="InterPro"/>
</dbReference>
<dbReference type="PANTHER" id="PTHR24006:SF733">
    <property type="entry name" value="RE52890P"/>
    <property type="match status" value="1"/>
</dbReference>
<dbReference type="RefSeq" id="XP_002171825.1">
    <property type="nucleotide sequence ID" value="XM_002171789.1"/>
</dbReference>
<dbReference type="Gene3D" id="3.90.70.10">
    <property type="entry name" value="Cysteine proteinases"/>
    <property type="match status" value="1"/>
</dbReference>
<evidence type="ECO:0000256" key="5">
    <source>
        <dbReference type="ARBA" id="ARBA00022801"/>
    </source>
</evidence>
<dbReference type="GO" id="GO:0140492">
    <property type="term" value="F:metal-dependent deubiquitinase activity"/>
    <property type="evidence" value="ECO:0007669"/>
    <property type="project" value="EnsemblFungi"/>
</dbReference>
<dbReference type="GO" id="GO:0031647">
    <property type="term" value="P:regulation of protein stability"/>
    <property type="evidence" value="ECO:0000318"/>
    <property type="project" value="GO_Central"/>
</dbReference>
<feature type="compositionally biased region" description="Polar residues" evidence="6">
    <location>
        <begin position="85"/>
        <end position="94"/>
    </location>
</feature>
<protein>
    <recommendedName>
        <fullName evidence="3">ubiquitinyl hydrolase 1</fullName>
        <ecNumber evidence="3">3.4.19.12</ecNumber>
    </recommendedName>
</protein>
<dbReference type="PROSITE" id="PS50235">
    <property type="entry name" value="USP_3"/>
    <property type="match status" value="1"/>
</dbReference>
<feature type="region of interest" description="Disordered" evidence="6">
    <location>
        <begin position="1"/>
        <end position="31"/>
    </location>
</feature>
<dbReference type="PANTHER" id="PTHR24006">
    <property type="entry name" value="UBIQUITIN CARBOXYL-TERMINAL HYDROLASE"/>
    <property type="match status" value="1"/>
</dbReference>
<dbReference type="Proteomes" id="UP000001744">
    <property type="component" value="Unassembled WGS sequence"/>
</dbReference>
<feature type="region of interest" description="Disordered" evidence="6">
    <location>
        <begin position="83"/>
        <end position="116"/>
    </location>
</feature>
<feature type="compositionally biased region" description="Polar residues" evidence="6">
    <location>
        <begin position="535"/>
        <end position="551"/>
    </location>
</feature>
<evidence type="ECO:0000313" key="8">
    <source>
        <dbReference type="EMBL" id="EEB05532.1"/>
    </source>
</evidence>
<dbReference type="EC" id="3.4.19.12" evidence="3"/>
<dbReference type="GO" id="GO:0005829">
    <property type="term" value="C:cytosol"/>
    <property type="evidence" value="ECO:0000318"/>
    <property type="project" value="GO_Central"/>
</dbReference>
<dbReference type="InterPro" id="IPR018200">
    <property type="entry name" value="USP_CS"/>
</dbReference>
<dbReference type="Pfam" id="PF00443">
    <property type="entry name" value="UCH"/>
    <property type="match status" value="1"/>
</dbReference>
<dbReference type="GO" id="GO:0006508">
    <property type="term" value="P:proteolysis"/>
    <property type="evidence" value="ECO:0007669"/>
    <property type="project" value="UniProtKB-KW"/>
</dbReference>
<dbReference type="GO" id="GO:0004843">
    <property type="term" value="F:cysteine-type deubiquitinase activity"/>
    <property type="evidence" value="ECO:0000318"/>
    <property type="project" value="GO_Central"/>
</dbReference>
<evidence type="ECO:0000256" key="6">
    <source>
        <dbReference type="SAM" id="MobiDB-lite"/>
    </source>
</evidence>
<dbReference type="JaponicusDB" id="SJAG_00546">
    <property type="gene designation" value="ubp9"/>
</dbReference>
<evidence type="ECO:0000256" key="2">
    <source>
        <dbReference type="ARBA" id="ARBA00009085"/>
    </source>
</evidence>
<organism evidence="8 10">
    <name type="scientific">Schizosaccharomyces japonicus (strain yFS275 / FY16936)</name>
    <name type="common">Fission yeast</name>
    <dbReference type="NCBI Taxonomy" id="402676"/>
    <lineage>
        <taxon>Eukaryota</taxon>
        <taxon>Fungi</taxon>
        <taxon>Dikarya</taxon>
        <taxon>Ascomycota</taxon>
        <taxon>Taphrinomycotina</taxon>
        <taxon>Schizosaccharomycetes</taxon>
        <taxon>Schizosaccharomycetales</taxon>
        <taxon>Schizosaccharomycetaceae</taxon>
        <taxon>Schizosaccharomyces</taxon>
    </lineage>
</organism>
<evidence type="ECO:0000256" key="3">
    <source>
        <dbReference type="ARBA" id="ARBA00012759"/>
    </source>
</evidence>
<dbReference type="eggNOG" id="KOG1864">
    <property type="taxonomic scope" value="Eukaryota"/>
</dbReference>
<comment type="similarity">
    <text evidence="2">Belongs to the peptidase C19 family.</text>
</comment>
<dbReference type="STRING" id="402676.B6JVY1"/>
<evidence type="ECO:0000259" key="7">
    <source>
        <dbReference type="PROSITE" id="PS50235"/>
    </source>
</evidence>
<proteinExistence type="inferred from homology"/>
<feature type="region of interest" description="Disordered" evidence="6">
    <location>
        <begin position="535"/>
        <end position="569"/>
    </location>
</feature>
<evidence type="ECO:0000313" key="10">
    <source>
        <dbReference type="Proteomes" id="UP000001744"/>
    </source>
</evidence>
<keyword evidence="5 8" id="KW-0378">Hydrolase</keyword>
<dbReference type="InterPro" id="IPR028889">
    <property type="entry name" value="USP"/>
</dbReference>
<reference evidence="8 10" key="1">
    <citation type="journal article" date="2011" name="Science">
        <title>Comparative functional genomics of the fission yeasts.</title>
        <authorList>
            <person name="Rhind N."/>
            <person name="Chen Z."/>
            <person name="Yassour M."/>
            <person name="Thompson D.A."/>
            <person name="Haas B.J."/>
            <person name="Habib N."/>
            <person name="Wapinski I."/>
            <person name="Roy S."/>
            <person name="Lin M.F."/>
            <person name="Heiman D.I."/>
            <person name="Young S.K."/>
            <person name="Furuya K."/>
            <person name="Guo Y."/>
            <person name="Pidoux A."/>
            <person name="Chen H.M."/>
            <person name="Robbertse B."/>
            <person name="Goldberg J.M."/>
            <person name="Aoki K."/>
            <person name="Bayne E.H."/>
            <person name="Berlin A.M."/>
            <person name="Desjardins C.A."/>
            <person name="Dobbs E."/>
            <person name="Dukaj L."/>
            <person name="Fan L."/>
            <person name="FitzGerald M.G."/>
            <person name="French C."/>
            <person name="Gujja S."/>
            <person name="Hansen K."/>
            <person name="Keifenheim D."/>
            <person name="Levin J.Z."/>
            <person name="Mosher R.A."/>
            <person name="Mueller C.A."/>
            <person name="Pfiffner J."/>
            <person name="Priest M."/>
            <person name="Russ C."/>
            <person name="Smialowska A."/>
            <person name="Swoboda P."/>
            <person name="Sykes S.M."/>
            <person name="Vaughn M."/>
            <person name="Vengrova S."/>
            <person name="Yoder R."/>
            <person name="Zeng Q."/>
            <person name="Allshire R."/>
            <person name="Baulcombe D."/>
            <person name="Birren B.W."/>
            <person name="Brown W."/>
            <person name="Ekwall K."/>
            <person name="Kellis M."/>
            <person name="Leatherwood J."/>
            <person name="Levin H."/>
            <person name="Margalit H."/>
            <person name="Martienssen R."/>
            <person name="Nieduszynski C.A."/>
            <person name="Spatafora J.W."/>
            <person name="Friedman N."/>
            <person name="Dalgaard J.Z."/>
            <person name="Baumann P."/>
            <person name="Niki H."/>
            <person name="Regev A."/>
            <person name="Nusbaum C."/>
        </authorList>
    </citation>
    <scope>NUCLEOTIDE SEQUENCE [LARGE SCALE GENOMIC DNA]</scope>
    <source>
        <strain evidence="10">yFS275 / FY16936</strain>
    </source>
</reference>
<dbReference type="VEuPathDB" id="FungiDB:SJAG_00546"/>
<dbReference type="SUPFAM" id="SSF54001">
    <property type="entry name" value="Cysteine proteinases"/>
    <property type="match status" value="1"/>
</dbReference>
<dbReference type="EMBL" id="KE651166">
    <property type="protein sequence ID" value="EEB05532.1"/>
    <property type="molecule type" value="Genomic_DNA"/>
</dbReference>
<dbReference type="GO" id="GO:0006897">
    <property type="term" value="P:endocytosis"/>
    <property type="evidence" value="ECO:0007669"/>
    <property type="project" value="EnsemblFungi"/>
</dbReference>
<dbReference type="AlphaFoldDB" id="B6JVY1"/>
<dbReference type="GeneID" id="7051244"/>
<dbReference type="HOGENOM" id="CLU_008279_12_2_1"/>
<evidence type="ECO:0000313" key="9">
    <source>
        <dbReference type="JaponicusDB" id="SJAG_00546"/>
    </source>
</evidence>
<evidence type="ECO:0000256" key="1">
    <source>
        <dbReference type="ARBA" id="ARBA00000707"/>
    </source>
</evidence>
<dbReference type="OMA" id="SIATCEC"/>
<sequence>MSFLRWMGMSSQGSSSRRKDSGDHPMTPNEYPIVPSTDRFFGLTNFGNTCYVSSVLVSLFHLKQFRKTLSEFPSKAMAPNFKSVCGNNPTNEPASSHNHHSHHTKKKDKGDGRKLSSQQSYNSCGCADILTFNEIAAKHKISVDESGSQAYGMDENIFTALKDLYESIATCECRYGVCSPTRFIQVLRRDNELFRATQQQDAHEFLYFLLNAIEEIINEYYRSHSETSGPNWIHSLFGGILTSETKCLTCENVTSREESFLDLSIDIEDFSSVSSCLRTFSSAEMLSSKNKFHCDACRSLQEAEKRIKLKQLPQILALHLKRFNYSEQQSGHAKLFHTVAYPSELRLPNTTEDAEDADRLYELSAIIVHIGGGPHHGHYVAIVRTTSCGWVLFDDETVTPVDDSFIRKFFGDQPGEATAYVLFYTAKEEETPSSDDGSMSATPTTSNSNDAYRSSQSPASNSLTSQMAQLDILPPSHITASPTFSDTIEVPQRPAPVPIHAPSAARITTPQRATTFSSRSKSFKKEPHSFLSSFNGNRNSFITSPETTLKSPSFPIDGKDMFDVPQPNKRFHKSAFRSLRYRK</sequence>